<dbReference type="OrthoDB" id="9788098at2"/>
<dbReference type="Proteomes" id="UP000283458">
    <property type="component" value="Unassembled WGS sequence"/>
</dbReference>
<comment type="caution">
    <text evidence="6">The sequence shown here is derived from an EMBL/GenBank/DDBJ whole genome shotgun (WGS) entry which is preliminary data.</text>
</comment>
<keyword evidence="1" id="KW-0805">Transcription regulation</keyword>
<dbReference type="CDD" id="cd07377">
    <property type="entry name" value="WHTH_GntR"/>
    <property type="match status" value="1"/>
</dbReference>
<sequence length="257" mass="27841">MTAADDASASGPALNGPRRRAPKPAAVARERGLTAAQQVYQQLRAEILGLHRKPGEPISEKDLAQAHGVSRTPVREAVLKLASERLIEVFPQSGTFVARIPLSDLPETIVIRSALEEASVRHAAERATADQVARLSAIIDRQRAMAAAADRDGFHLADEDFHAALSEAAGLPGVWTLIQQVKVQIDRYRRLTLPEPGRMERVIGEHAAVVAAIAAHDGDGAARAIKHHLEKLREGIDAFRIEEPDCFIDDRPPRGSA</sequence>
<keyword evidence="2" id="KW-0238">DNA-binding</keyword>
<dbReference type="Pfam" id="PF00392">
    <property type="entry name" value="GntR"/>
    <property type="match status" value="1"/>
</dbReference>
<gene>
    <name evidence="6" type="ORF">D3877_21930</name>
</gene>
<dbReference type="PANTHER" id="PTHR43537">
    <property type="entry name" value="TRANSCRIPTIONAL REGULATOR, GNTR FAMILY"/>
    <property type="match status" value="1"/>
</dbReference>
<dbReference type="SMART" id="SM00345">
    <property type="entry name" value="HTH_GNTR"/>
    <property type="match status" value="1"/>
</dbReference>
<dbReference type="Gene3D" id="1.20.120.530">
    <property type="entry name" value="GntR ligand-binding domain-like"/>
    <property type="match status" value="1"/>
</dbReference>
<dbReference type="InterPro" id="IPR000524">
    <property type="entry name" value="Tscrpt_reg_HTH_GntR"/>
</dbReference>
<dbReference type="Gene3D" id="1.10.10.10">
    <property type="entry name" value="Winged helix-like DNA-binding domain superfamily/Winged helix DNA-binding domain"/>
    <property type="match status" value="1"/>
</dbReference>
<dbReference type="SUPFAM" id="SSF48008">
    <property type="entry name" value="GntR ligand-binding domain-like"/>
    <property type="match status" value="1"/>
</dbReference>
<keyword evidence="7" id="KW-1185">Reference proteome</keyword>
<protein>
    <submittedName>
        <fullName evidence="6">GntR family transcriptional regulator</fullName>
    </submittedName>
</protein>
<dbReference type="GO" id="GO:0003700">
    <property type="term" value="F:DNA-binding transcription factor activity"/>
    <property type="evidence" value="ECO:0007669"/>
    <property type="project" value="InterPro"/>
</dbReference>
<dbReference type="GO" id="GO:0003677">
    <property type="term" value="F:DNA binding"/>
    <property type="evidence" value="ECO:0007669"/>
    <property type="project" value="UniProtKB-KW"/>
</dbReference>
<organism evidence="6 7">
    <name type="scientific">Azospirillum cavernae</name>
    <dbReference type="NCBI Taxonomy" id="2320860"/>
    <lineage>
        <taxon>Bacteria</taxon>
        <taxon>Pseudomonadati</taxon>
        <taxon>Pseudomonadota</taxon>
        <taxon>Alphaproteobacteria</taxon>
        <taxon>Rhodospirillales</taxon>
        <taxon>Azospirillaceae</taxon>
        <taxon>Azospirillum</taxon>
    </lineage>
</organism>
<dbReference type="Pfam" id="PF07729">
    <property type="entry name" value="FCD"/>
    <property type="match status" value="1"/>
</dbReference>
<dbReference type="SMART" id="SM00895">
    <property type="entry name" value="FCD"/>
    <property type="match status" value="1"/>
</dbReference>
<proteinExistence type="predicted"/>
<dbReference type="PROSITE" id="PS50949">
    <property type="entry name" value="HTH_GNTR"/>
    <property type="match status" value="1"/>
</dbReference>
<dbReference type="SUPFAM" id="SSF46785">
    <property type="entry name" value="Winged helix' DNA-binding domain"/>
    <property type="match status" value="1"/>
</dbReference>
<dbReference type="EMBL" id="QYUL01000003">
    <property type="protein sequence ID" value="RJF79436.1"/>
    <property type="molecule type" value="Genomic_DNA"/>
</dbReference>
<feature type="region of interest" description="Disordered" evidence="4">
    <location>
        <begin position="1"/>
        <end position="29"/>
    </location>
</feature>
<dbReference type="PANTHER" id="PTHR43537:SF45">
    <property type="entry name" value="GNTR FAMILY REGULATORY PROTEIN"/>
    <property type="match status" value="1"/>
</dbReference>
<dbReference type="RefSeq" id="WP_119832895.1">
    <property type="nucleotide sequence ID" value="NZ_QYUL01000003.1"/>
</dbReference>
<name>A0A418VSJ8_9PROT</name>
<dbReference type="InterPro" id="IPR011711">
    <property type="entry name" value="GntR_C"/>
</dbReference>
<evidence type="ECO:0000313" key="6">
    <source>
        <dbReference type="EMBL" id="RJF79436.1"/>
    </source>
</evidence>
<evidence type="ECO:0000259" key="5">
    <source>
        <dbReference type="PROSITE" id="PS50949"/>
    </source>
</evidence>
<evidence type="ECO:0000256" key="3">
    <source>
        <dbReference type="ARBA" id="ARBA00023163"/>
    </source>
</evidence>
<dbReference type="AlphaFoldDB" id="A0A418VSJ8"/>
<dbReference type="InterPro" id="IPR036390">
    <property type="entry name" value="WH_DNA-bd_sf"/>
</dbReference>
<evidence type="ECO:0000256" key="4">
    <source>
        <dbReference type="SAM" id="MobiDB-lite"/>
    </source>
</evidence>
<feature type="domain" description="HTH gntR-type" evidence="5">
    <location>
        <begin position="33"/>
        <end position="100"/>
    </location>
</feature>
<keyword evidence="3" id="KW-0804">Transcription</keyword>
<evidence type="ECO:0000256" key="1">
    <source>
        <dbReference type="ARBA" id="ARBA00023015"/>
    </source>
</evidence>
<accession>A0A418VSJ8</accession>
<evidence type="ECO:0000313" key="7">
    <source>
        <dbReference type="Proteomes" id="UP000283458"/>
    </source>
</evidence>
<evidence type="ECO:0000256" key="2">
    <source>
        <dbReference type="ARBA" id="ARBA00023125"/>
    </source>
</evidence>
<dbReference type="InterPro" id="IPR008920">
    <property type="entry name" value="TF_FadR/GntR_C"/>
</dbReference>
<dbReference type="InterPro" id="IPR036388">
    <property type="entry name" value="WH-like_DNA-bd_sf"/>
</dbReference>
<reference evidence="6 7" key="1">
    <citation type="submission" date="2018-09" db="EMBL/GenBank/DDBJ databases">
        <authorList>
            <person name="Zhu H."/>
        </authorList>
    </citation>
    <scope>NUCLEOTIDE SEQUENCE [LARGE SCALE GENOMIC DNA]</scope>
    <source>
        <strain evidence="6 7">K2W22B-5</strain>
    </source>
</reference>